<gene>
    <name evidence="2" type="ORF">AVDCRST_MAG90-313</name>
</gene>
<feature type="compositionally biased region" description="Low complexity" evidence="1">
    <location>
        <begin position="295"/>
        <end position="305"/>
    </location>
</feature>
<feature type="compositionally biased region" description="Basic and acidic residues" evidence="1">
    <location>
        <begin position="88"/>
        <end position="125"/>
    </location>
</feature>
<feature type="region of interest" description="Disordered" evidence="1">
    <location>
        <begin position="1"/>
        <end position="135"/>
    </location>
</feature>
<protein>
    <submittedName>
        <fullName evidence="2">Nucleoside ABC transporter, permease protein 2</fullName>
    </submittedName>
</protein>
<evidence type="ECO:0000256" key="1">
    <source>
        <dbReference type="SAM" id="MobiDB-lite"/>
    </source>
</evidence>
<feature type="non-terminal residue" evidence="2">
    <location>
        <position position="1"/>
    </location>
</feature>
<evidence type="ECO:0000313" key="2">
    <source>
        <dbReference type="EMBL" id="CAA9307556.1"/>
    </source>
</evidence>
<proteinExistence type="predicted"/>
<organism evidence="2">
    <name type="scientific">uncultured Microvirga sp</name>
    <dbReference type="NCBI Taxonomy" id="412392"/>
    <lineage>
        <taxon>Bacteria</taxon>
        <taxon>Pseudomonadati</taxon>
        <taxon>Pseudomonadota</taxon>
        <taxon>Alphaproteobacteria</taxon>
        <taxon>Hyphomicrobiales</taxon>
        <taxon>Methylobacteriaceae</taxon>
        <taxon>Microvirga</taxon>
        <taxon>environmental samples</taxon>
    </lineage>
</organism>
<feature type="compositionally biased region" description="Low complexity" evidence="1">
    <location>
        <begin position="278"/>
        <end position="288"/>
    </location>
</feature>
<feature type="region of interest" description="Disordered" evidence="1">
    <location>
        <begin position="244"/>
        <end position="305"/>
    </location>
</feature>
<name>A0A6J4KL93_9HYPH</name>
<sequence>DRQRGDPPHHRHGRDAAAPRRDRRTRGRARRRPQSRPRGHDGHGRGLRVRGRGQHELDPFRGRGRRLRRHSDGGAFRVRGPGPCGEPGRGRARADNFRARPLGPDRRALCRGPARSDRRARDPGIGRHPGRRPPFVRAGRLRLRVAGAYPRGRPLPRPYALRPDPTGDRRERRLGPCARAAGAAHAVLGAPVRRGLRRPRRGVSIARLHPLLVARHDGGARLDRFGARGLRRLAPRLGLGGRLPVRRRDRAAAPRPGGADRRSLAAPLRRPLSGDDPGAGAALGAAAQGRRRAGLARGPVRARSV</sequence>
<accession>A0A6J4KL93</accession>
<dbReference type="EMBL" id="CADCUC010000044">
    <property type="protein sequence ID" value="CAA9307556.1"/>
    <property type="molecule type" value="Genomic_DNA"/>
</dbReference>
<reference evidence="2" key="1">
    <citation type="submission" date="2020-02" db="EMBL/GenBank/DDBJ databases">
        <authorList>
            <person name="Meier V. D."/>
        </authorList>
    </citation>
    <scope>NUCLEOTIDE SEQUENCE</scope>
    <source>
        <strain evidence="2">AVDCRST_MAG90</strain>
    </source>
</reference>
<feature type="compositionally biased region" description="Basic and acidic residues" evidence="1">
    <location>
        <begin position="1"/>
        <end position="20"/>
    </location>
</feature>
<feature type="non-terminal residue" evidence="2">
    <location>
        <position position="305"/>
    </location>
</feature>
<feature type="compositionally biased region" description="Basic residues" evidence="1">
    <location>
        <begin position="21"/>
        <end position="37"/>
    </location>
</feature>
<dbReference type="AlphaFoldDB" id="A0A6J4KL93"/>